<dbReference type="Proteomes" id="UP000652761">
    <property type="component" value="Unassembled WGS sequence"/>
</dbReference>
<gene>
    <name evidence="1" type="ORF">Taro_023683</name>
</gene>
<keyword evidence="2" id="KW-1185">Reference proteome</keyword>
<accession>A0A843V5B4</accession>
<proteinExistence type="predicted"/>
<dbReference type="AlphaFoldDB" id="A0A843V5B4"/>
<name>A0A843V5B4_COLES</name>
<dbReference type="EMBL" id="NMUH01001301">
    <property type="protein sequence ID" value="MQL91075.1"/>
    <property type="molecule type" value="Genomic_DNA"/>
</dbReference>
<protein>
    <submittedName>
        <fullName evidence="1">Uncharacterized protein</fullName>
    </submittedName>
</protein>
<comment type="caution">
    <text evidence="1">The sequence shown here is derived from an EMBL/GenBank/DDBJ whole genome shotgun (WGS) entry which is preliminary data.</text>
</comment>
<reference evidence="1" key="1">
    <citation type="submission" date="2017-07" db="EMBL/GenBank/DDBJ databases">
        <title>Taro Niue Genome Assembly and Annotation.</title>
        <authorList>
            <person name="Atibalentja N."/>
            <person name="Keating K."/>
            <person name="Fields C.J."/>
        </authorList>
    </citation>
    <scope>NUCLEOTIDE SEQUENCE</scope>
    <source>
        <strain evidence="1">Niue_2</strain>
        <tissue evidence="1">Leaf</tissue>
    </source>
</reference>
<organism evidence="1 2">
    <name type="scientific">Colocasia esculenta</name>
    <name type="common">Wild taro</name>
    <name type="synonym">Arum esculentum</name>
    <dbReference type="NCBI Taxonomy" id="4460"/>
    <lineage>
        <taxon>Eukaryota</taxon>
        <taxon>Viridiplantae</taxon>
        <taxon>Streptophyta</taxon>
        <taxon>Embryophyta</taxon>
        <taxon>Tracheophyta</taxon>
        <taxon>Spermatophyta</taxon>
        <taxon>Magnoliopsida</taxon>
        <taxon>Liliopsida</taxon>
        <taxon>Araceae</taxon>
        <taxon>Aroideae</taxon>
        <taxon>Colocasieae</taxon>
        <taxon>Colocasia</taxon>
    </lineage>
</organism>
<evidence type="ECO:0000313" key="1">
    <source>
        <dbReference type="EMBL" id="MQL91075.1"/>
    </source>
</evidence>
<sequence>MSKVRVMENGIPGTISIWIRLILDQNRPIRARTGRSIPYGSERIPTFYGCWVEPWRGHIRGLAGPSAGRADRQSRFFVEVVKGSAKAGSLLQGNKRGVDAGELLVESLAKREDWLHQSLYVSMVQGSVEVEELKRRVEFLSGGSWDVSKVSP</sequence>
<evidence type="ECO:0000313" key="2">
    <source>
        <dbReference type="Proteomes" id="UP000652761"/>
    </source>
</evidence>